<dbReference type="NCBIfam" id="NF041497">
    <property type="entry name" value="MobV"/>
    <property type="match status" value="1"/>
</dbReference>
<dbReference type="EMBL" id="QSVA01000003">
    <property type="protein sequence ID" value="RGN96000.1"/>
    <property type="molecule type" value="Genomic_DNA"/>
</dbReference>
<evidence type="ECO:0000313" key="3">
    <source>
        <dbReference type="EMBL" id="RGN96000.1"/>
    </source>
</evidence>
<dbReference type="CDD" id="cd17242">
    <property type="entry name" value="MobM_relaxase"/>
    <property type="match status" value="1"/>
</dbReference>
<keyword evidence="1" id="KW-0175">Coiled coil</keyword>
<dbReference type="Proteomes" id="UP000260759">
    <property type="component" value="Unassembled WGS sequence"/>
</dbReference>
<dbReference type="RefSeq" id="WP_117599919.1">
    <property type="nucleotide sequence ID" value="NZ_QSVA01000003.1"/>
</dbReference>
<feature type="coiled-coil region" evidence="1">
    <location>
        <begin position="290"/>
        <end position="321"/>
    </location>
</feature>
<dbReference type="AlphaFoldDB" id="A0A3E5F3B3"/>
<evidence type="ECO:0000256" key="1">
    <source>
        <dbReference type="SAM" id="Coils"/>
    </source>
</evidence>
<evidence type="ECO:0000256" key="2">
    <source>
        <dbReference type="SAM" id="MobiDB-lite"/>
    </source>
</evidence>
<organism evidence="3 4">
    <name type="scientific">Bacteroides uniformis</name>
    <dbReference type="NCBI Taxonomy" id="820"/>
    <lineage>
        <taxon>Bacteria</taxon>
        <taxon>Pseudomonadati</taxon>
        <taxon>Bacteroidota</taxon>
        <taxon>Bacteroidia</taxon>
        <taxon>Bacteroidales</taxon>
        <taxon>Bacteroidaceae</taxon>
        <taxon>Bacteroides</taxon>
    </lineage>
</organism>
<feature type="region of interest" description="Disordered" evidence="2">
    <location>
        <begin position="14"/>
        <end position="34"/>
    </location>
</feature>
<evidence type="ECO:0000313" key="4">
    <source>
        <dbReference type="Proteomes" id="UP000260759"/>
    </source>
</evidence>
<feature type="coiled-coil region" evidence="1">
    <location>
        <begin position="212"/>
        <end position="260"/>
    </location>
</feature>
<accession>A0A3E5F3B3</accession>
<name>A0A3E5F3B3_BACUN</name>
<proteinExistence type="predicted"/>
<dbReference type="Gene3D" id="3.30.930.30">
    <property type="match status" value="1"/>
</dbReference>
<reference evidence="3 4" key="1">
    <citation type="submission" date="2018-08" db="EMBL/GenBank/DDBJ databases">
        <title>A genome reference for cultivated species of the human gut microbiota.</title>
        <authorList>
            <person name="Zou Y."/>
            <person name="Xue W."/>
            <person name="Luo G."/>
        </authorList>
    </citation>
    <scope>NUCLEOTIDE SEQUENCE [LARGE SCALE GENOMIC DNA]</scope>
    <source>
        <strain evidence="3 4">OM03-4</strain>
    </source>
</reference>
<gene>
    <name evidence="3" type="ORF">DXB37_05370</name>
</gene>
<dbReference type="InterPro" id="IPR001668">
    <property type="entry name" value="Mob_Pre"/>
</dbReference>
<dbReference type="Pfam" id="PF01076">
    <property type="entry name" value="Mob_Pre"/>
    <property type="match status" value="1"/>
</dbReference>
<dbReference type="GO" id="GO:0003677">
    <property type="term" value="F:DNA binding"/>
    <property type="evidence" value="ECO:0007669"/>
    <property type="project" value="InterPro"/>
</dbReference>
<comment type="caution">
    <text evidence="3">The sequence shown here is derived from an EMBL/GenBank/DDBJ whole genome shotgun (WGS) entry which is preliminary data.</text>
</comment>
<sequence length="456" mass="52534">MGYISIQINKAKGSADTGASDHIERKTMPKNADPTRTHLNRELVEFPDGVADRTEAISHRIRTAGIKRKITPNQVRAIRIVLSGTHEDMIRVQDEGRLNEWCDDNLQWLHRTFGKENTVSAVLHMDEHTPHIHATVVPIVTGERRKARKKQAEGKRTYRKKANAVRLCADDLLTRERLVAYHDSYAKAMAKYGLQRGVRGSEARHTTTAQYYRDLKRQTGELEANVQQLQTEQRQAERQLDEVRKEIKSEKLETAKTEAKTALVAKVGSLLGSGKLKELEADNRTLQGEVAARDESIELLQRQMQRQQENHQRQLMELQVKHRRELSDKEAEQQKKVSFLKSIIQKAQKWFPLFQELVYMEKFCLKVGFNERQTATLISGKPLFYEGELYSEEHKRKFTTERAGFQVVKDPTNRSKLALAINGQLIGEWFKEQFDRLFSSVKRTVEPLRRGKGVGL</sequence>
<feature type="compositionally biased region" description="Basic and acidic residues" evidence="2">
    <location>
        <begin position="19"/>
        <end position="34"/>
    </location>
</feature>
<protein>
    <submittedName>
        <fullName evidence="3">Mobilization protein</fullName>
    </submittedName>
</protein>
<dbReference type="GO" id="GO:0006310">
    <property type="term" value="P:DNA recombination"/>
    <property type="evidence" value="ECO:0007669"/>
    <property type="project" value="InterPro"/>
</dbReference>